<dbReference type="PANTHER" id="PTHR42756:SF1">
    <property type="entry name" value="TRANSCRIPTIONAL REPRESSOR OF EMRAB OPERON"/>
    <property type="match status" value="1"/>
</dbReference>
<gene>
    <name evidence="5" type="ORF">EV197_0116</name>
</gene>
<comment type="caution">
    <text evidence="5">The sequence shown here is derived from an EMBL/GenBank/DDBJ whole genome shotgun (WGS) entry which is preliminary data.</text>
</comment>
<dbReference type="Gene3D" id="1.10.10.10">
    <property type="entry name" value="Winged helix-like DNA-binding domain superfamily/Winged helix DNA-binding domain"/>
    <property type="match status" value="1"/>
</dbReference>
<dbReference type="SUPFAM" id="SSF46785">
    <property type="entry name" value="Winged helix' DNA-binding domain"/>
    <property type="match status" value="1"/>
</dbReference>
<proteinExistence type="predicted"/>
<dbReference type="InterPro" id="IPR000835">
    <property type="entry name" value="HTH_MarR-typ"/>
</dbReference>
<organism evidence="5 6">
    <name type="scientific">Aquimarina brevivitae</name>
    <dbReference type="NCBI Taxonomy" id="323412"/>
    <lineage>
        <taxon>Bacteria</taxon>
        <taxon>Pseudomonadati</taxon>
        <taxon>Bacteroidota</taxon>
        <taxon>Flavobacteriia</taxon>
        <taxon>Flavobacteriales</taxon>
        <taxon>Flavobacteriaceae</taxon>
        <taxon>Aquimarina</taxon>
    </lineage>
</organism>
<dbReference type="OrthoDB" id="759747at2"/>
<dbReference type="InterPro" id="IPR036390">
    <property type="entry name" value="WH_DNA-bd_sf"/>
</dbReference>
<evidence type="ECO:0000313" key="5">
    <source>
        <dbReference type="EMBL" id="RZS98915.1"/>
    </source>
</evidence>
<protein>
    <submittedName>
        <fullName evidence="5">Winged helix DNA-binding protein</fullName>
    </submittedName>
</protein>
<evidence type="ECO:0000313" key="6">
    <source>
        <dbReference type="Proteomes" id="UP000292262"/>
    </source>
</evidence>
<dbReference type="GO" id="GO:0005737">
    <property type="term" value="C:cytoplasm"/>
    <property type="evidence" value="ECO:0007669"/>
    <property type="project" value="UniProtKB-SubCell"/>
</dbReference>
<name>A0A4Q7PF27_9FLAO</name>
<reference evidence="5 6" key="1">
    <citation type="submission" date="2019-02" db="EMBL/GenBank/DDBJ databases">
        <title>Genomic Encyclopedia of Type Strains, Phase IV (KMG-IV): sequencing the most valuable type-strain genomes for metagenomic binning, comparative biology and taxonomic classification.</title>
        <authorList>
            <person name="Goeker M."/>
        </authorList>
    </citation>
    <scope>NUCLEOTIDE SEQUENCE [LARGE SCALE GENOMIC DNA]</scope>
    <source>
        <strain evidence="5 6">DSM 17196</strain>
    </source>
</reference>
<accession>A0A4Q7PF27</accession>
<dbReference type="InterPro" id="IPR036388">
    <property type="entry name" value="WH-like_DNA-bd_sf"/>
</dbReference>
<evidence type="ECO:0000256" key="2">
    <source>
        <dbReference type="ARBA" id="ARBA00023125"/>
    </source>
</evidence>
<dbReference type="PRINTS" id="PR00598">
    <property type="entry name" value="HTHMARR"/>
</dbReference>
<evidence type="ECO:0000259" key="4">
    <source>
        <dbReference type="SMART" id="SM00347"/>
    </source>
</evidence>
<dbReference type="PANTHER" id="PTHR42756">
    <property type="entry name" value="TRANSCRIPTIONAL REGULATOR, MARR"/>
    <property type="match status" value="1"/>
</dbReference>
<feature type="domain" description="HTH marR-type" evidence="4">
    <location>
        <begin position="37"/>
        <end position="130"/>
    </location>
</feature>
<keyword evidence="3" id="KW-0804">Transcription</keyword>
<evidence type="ECO:0000256" key="3">
    <source>
        <dbReference type="ARBA" id="ARBA00023163"/>
    </source>
</evidence>
<dbReference type="SMART" id="SM00347">
    <property type="entry name" value="HTH_MARR"/>
    <property type="match status" value="1"/>
</dbReference>
<evidence type="ECO:0000256" key="1">
    <source>
        <dbReference type="ARBA" id="ARBA00023015"/>
    </source>
</evidence>
<dbReference type="GO" id="GO:0003677">
    <property type="term" value="F:DNA binding"/>
    <property type="evidence" value="ECO:0007669"/>
    <property type="project" value="UniProtKB-KW"/>
</dbReference>
<dbReference type="GO" id="GO:0003700">
    <property type="term" value="F:DNA-binding transcription factor activity"/>
    <property type="evidence" value="ECO:0007669"/>
    <property type="project" value="InterPro"/>
</dbReference>
<dbReference type="RefSeq" id="WP_130284788.1">
    <property type="nucleotide sequence ID" value="NZ_SGXE01000001.1"/>
</dbReference>
<dbReference type="Pfam" id="PF13463">
    <property type="entry name" value="HTH_27"/>
    <property type="match status" value="1"/>
</dbReference>
<keyword evidence="2 5" id="KW-0238">DNA-binding</keyword>
<keyword evidence="6" id="KW-1185">Reference proteome</keyword>
<sequence>MQDALLTYGELGLGSRLKRLSDLMMREIHVVYDTCNIEFDPYLFPVFNIIIEHQQVTTTTIQEALQYTQPAITQAIKKLSSKKLISHKVDKQDKRKKLFQLTKKGIALHHELIPLWQIIDQQVKWLTEGSANSLTSHLNFFENQLQKKSLSNRILEEYSKLKKQNENN</sequence>
<dbReference type="AlphaFoldDB" id="A0A4Q7PF27"/>
<dbReference type="EMBL" id="SGXE01000001">
    <property type="protein sequence ID" value="RZS98915.1"/>
    <property type="molecule type" value="Genomic_DNA"/>
</dbReference>
<dbReference type="Proteomes" id="UP000292262">
    <property type="component" value="Unassembled WGS sequence"/>
</dbReference>
<keyword evidence="1" id="KW-0805">Transcription regulation</keyword>